<comment type="catalytic activity">
    <reaction evidence="8">
        <text>a ubiquinone + NADH + 5 H(+)(in) = a ubiquinol + NAD(+) + 4 H(+)(out)</text>
        <dbReference type="Rhea" id="RHEA:29091"/>
        <dbReference type="Rhea" id="RHEA-COMP:9565"/>
        <dbReference type="Rhea" id="RHEA-COMP:9566"/>
        <dbReference type="ChEBI" id="CHEBI:15378"/>
        <dbReference type="ChEBI" id="CHEBI:16389"/>
        <dbReference type="ChEBI" id="CHEBI:17976"/>
        <dbReference type="ChEBI" id="CHEBI:57540"/>
        <dbReference type="ChEBI" id="CHEBI:57945"/>
        <dbReference type="EC" id="7.1.1.2"/>
    </reaction>
</comment>
<keyword evidence="8 10" id="KW-0496">Mitochondrion</keyword>
<sequence>MFFSGESWRFYYVLGLSLLVFIVFMVNIAFIVLMERKAMAYSQSRKGPNKVGFCGLFQSFADFLKLVSKMKGKMTSIRGSMSAVSLFWCGGLVIALMVLYSSCAGNLNTENWLLVYLILFAMGGYCNMLVGWGSFNKYSLLAAVRVCMCSICYDAILMCVMIVLGLVVSGYNILEFVEHSWMNILLFPGCFVCWMIFLLVETFRVPFDYLEGESETVSGVNVEYNHIPFLILYVYEYLVIFFLSWFTSLVFFGGNMMVVVLTVFHLLFFILARATFARCRFDVFLNLTWKYLLIFFIFSLLVVV</sequence>
<evidence type="ECO:0000256" key="3">
    <source>
        <dbReference type="ARBA" id="ARBA00021009"/>
    </source>
</evidence>
<evidence type="ECO:0000256" key="4">
    <source>
        <dbReference type="ARBA" id="ARBA00022692"/>
    </source>
</evidence>
<accession>A0A6J3YMH0</accession>
<keyword evidence="5 9" id="KW-1133">Transmembrane helix</keyword>
<feature type="transmembrane region" description="Helical" evidence="9">
    <location>
        <begin position="252"/>
        <end position="271"/>
    </location>
</feature>
<dbReference type="GO" id="GO:0003954">
    <property type="term" value="F:NADH dehydrogenase activity"/>
    <property type="evidence" value="ECO:0007669"/>
    <property type="project" value="TreeGrafter"/>
</dbReference>
<dbReference type="EC" id="7.1.1.2" evidence="8"/>
<evidence type="ECO:0000256" key="5">
    <source>
        <dbReference type="ARBA" id="ARBA00022989"/>
    </source>
</evidence>
<dbReference type="EMBL" id="MH536512">
    <property type="protein sequence ID" value="AYH51409.1"/>
    <property type="molecule type" value="Genomic_DNA"/>
</dbReference>
<dbReference type="GO" id="GO:0008137">
    <property type="term" value="F:NADH dehydrogenase (ubiquinone) activity"/>
    <property type="evidence" value="ECO:0007669"/>
    <property type="project" value="UniProtKB-EC"/>
</dbReference>
<comment type="similarity">
    <text evidence="2 7">Belongs to the complex I subunit 1 family.</text>
</comment>
<evidence type="ECO:0000313" key="10">
    <source>
        <dbReference type="EMBL" id="AYH51409.1"/>
    </source>
</evidence>
<feature type="transmembrane region" description="Helical" evidence="9">
    <location>
        <begin position="79"/>
        <end position="100"/>
    </location>
</feature>
<dbReference type="AlphaFoldDB" id="A0A6J3YMH0"/>
<dbReference type="PANTHER" id="PTHR11432:SF3">
    <property type="entry name" value="NADH-UBIQUINONE OXIDOREDUCTASE CHAIN 1"/>
    <property type="match status" value="1"/>
</dbReference>
<dbReference type="GO" id="GO:0009060">
    <property type="term" value="P:aerobic respiration"/>
    <property type="evidence" value="ECO:0007669"/>
    <property type="project" value="TreeGrafter"/>
</dbReference>
<feature type="transmembrane region" description="Helical" evidence="9">
    <location>
        <begin position="112"/>
        <end position="130"/>
    </location>
</feature>
<organism evidence="10">
    <name type="scientific">Posthodiplostomum centrarchi</name>
    <dbReference type="NCBI Taxonomy" id="1954244"/>
    <lineage>
        <taxon>Eukaryota</taxon>
        <taxon>Metazoa</taxon>
        <taxon>Spiralia</taxon>
        <taxon>Lophotrochozoa</taxon>
        <taxon>Platyhelminthes</taxon>
        <taxon>Trematoda</taxon>
        <taxon>Digenea</taxon>
        <taxon>Diplostomida</taxon>
        <taxon>Diplostomoidea</taxon>
        <taxon>Diplostomidae</taxon>
        <taxon>Posthodiplostomum</taxon>
    </lineage>
</organism>
<dbReference type="PANTHER" id="PTHR11432">
    <property type="entry name" value="NADH DEHYDROGENASE SUBUNIT 1"/>
    <property type="match status" value="1"/>
</dbReference>
<name>A0A6J3YMH0_9TREM</name>
<dbReference type="InterPro" id="IPR001694">
    <property type="entry name" value="NADH_UbQ_OxRdtase_su1/FPO"/>
</dbReference>
<reference evidence="10" key="1">
    <citation type="journal article" date="2018" name="Int. J. Parasitol.">
        <title>Validity of the Diplostomoidea and Diplostomida (Digenea, Platyhelminthes) upheld in phylogenomic analysis.</title>
        <authorList>
            <person name="Locke S.A."/>
            <person name="Van Dam A."/>
            <person name="Caffara M."/>
            <person name="Pinto H.A."/>
            <person name="Lopez-Hernandez D."/>
            <person name="Blanar C.A."/>
        </authorList>
    </citation>
    <scope>NUCLEOTIDE SEQUENCE</scope>
    <source>
        <strain evidence="10">P.Ah.MTL.X.3</strain>
    </source>
</reference>
<evidence type="ECO:0000256" key="1">
    <source>
        <dbReference type="ARBA" id="ARBA00004141"/>
    </source>
</evidence>
<proteinExistence type="inferred from homology"/>
<feature type="transmembrane region" description="Helical" evidence="9">
    <location>
        <begin position="151"/>
        <end position="174"/>
    </location>
</feature>
<keyword evidence="6 9" id="KW-0472">Membrane</keyword>
<gene>
    <name evidence="10" type="primary">ND1</name>
</gene>
<keyword evidence="7" id="KW-0520">NAD</keyword>
<protein>
    <recommendedName>
        <fullName evidence="3 8">NADH-ubiquinone oxidoreductase chain 1</fullName>
        <ecNumber evidence="8">7.1.1.2</ecNumber>
    </recommendedName>
</protein>
<feature type="transmembrane region" description="Helical" evidence="9">
    <location>
        <begin position="227"/>
        <end position="246"/>
    </location>
</feature>
<evidence type="ECO:0000256" key="2">
    <source>
        <dbReference type="ARBA" id="ARBA00010535"/>
    </source>
</evidence>
<evidence type="ECO:0000256" key="9">
    <source>
        <dbReference type="SAM" id="Phobius"/>
    </source>
</evidence>
<feature type="transmembrane region" description="Helical" evidence="9">
    <location>
        <begin position="180"/>
        <end position="200"/>
    </location>
</feature>
<dbReference type="GO" id="GO:0005743">
    <property type="term" value="C:mitochondrial inner membrane"/>
    <property type="evidence" value="ECO:0007669"/>
    <property type="project" value="UniProtKB-SubCell"/>
</dbReference>
<keyword evidence="4 7" id="KW-0812">Transmembrane</keyword>
<feature type="transmembrane region" description="Helical" evidence="9">
    <location>
        <begin position="12"/>
        <end position="33"/>
    </location>
</feature>
<keyword evidence="8" id="KW-0830">Ubiquinone</keyword>
<evidence type="ECO:0000256" key="6">
    <source>
        <dbReference type="ARBA" id="ARBA00023136"/>
    </source>
</evidence>
<evidence type="ECO:0000256" key="7">
    <source>
        <dbReference type="RuleBase" id="RU000471"/>
    </source>
</evidence>
<evidence type="ECO:0000256" key="8">
    <source>
        <dbReference type="RuleBase" id="RU000473"/>
    </source>
</evidence>
<geneLocation type="mitochondrion" evidence="10"/>
<dbReference type="Pfam" id="PF00146">
    <property type="entry name" value="NADHdh"/>
    <property type="match status" value="1"/>
</dbReference>
<comment type="subcellular location">
    <subcellularLocation>
        <location evidence="1">Membrane</location>
        <topology evidence="1">Multi-pass membrane protein</topology>
    </subcellularLocation>
    <subcellularLocation>
        <location evidence="7">Mitochondrion inner membrane</location>
        <topology evidence="7">Multi-pass membrane protein</topology>
    </subcellularLocation>
</comment>
<feature type="transmembrane region" description="Helical" evidence="9">
    <location>
        <begin position="283"/>
        <end position="303"/>
    </location>
</feature>